<accession>Q0YR17</accession>
<organism evidence="1 2">
    <name type="scientific">Chlorobium ferrooxidans DSM 13031</name>
    <dbReference type="NCBI Taxonomy" id="377431"/>
    <lineage>
        <taxon>Bacteria</taxon>
        <taxon>Pseudomonadati</taxon>
        <taxon>Chlorobiota</taxon>
        <taxon>Chlorobiia</taxon>
        <taxon>Chlorobiales</taxon>
        <taxon>Chlorobiaceae</taxon>
        <taxon>Chlorobium/Pelodictyon group</taxon>
        <taxon>Chlorobium</taxon>
    </lineage>
</organism>
<comment type="caution">
    <text evidence="1">The sequence shown here is derived from an EMBL/GenBank/DDBJ whole genome shotgun (WGS) entry which is preliminary data.</text>
</comment>
<dbReference type="OrthoDB" id="1551067at2"/>
<dbReference type="Proteomes" id="UP000004162">
    <property type="component" value="Unassembled WGS sequence"/>
</dbReference>
<evidence type="ECO:0000313" key="2">
    <source>
        <dbReference type="Proteomes" id="UP000004162"/>
    </source>
</evidence>
<protein>
    <submittedName>
        <fullName evidence="1">Uncharacterized protein</fullName>
    </submittedName>
</protein>
<keyword evidence="2" id="KW-1185">Reference proteome</keyword>
<reference evidence="1 2" key="2">
    <citation type="submission" date="2006-07" db="EMBL/GenBank/DDBJ databases">
        <title>Sequencing of the draft genome and assembly of Chlorobium ferroxidans DSM 13031.</title>
        <authorList>
            <consortium name="US DOE Joint Genome Institute (JGI-PGF)"/>
            <person name="Copeland A."/>
            <person name="Lucas S."/>
            <person name="Lapidus A."/>
            <person name="Barry K."/>
            <person name="Glavina del Rio T."/>
            <person name="Dalin E."/>
            <person name="Tice H."/>
            <person name="Bruce D."/>
            <person name="Pitluck S."/>
            <person name="Richardson P."/>
        </authorList>
    </citation>
    <scope>NUCLEOTIDE SEQUENCE [LARGE SCALE GENOMIC DNA]</scope>
    <source>
        <strain evidence="1 2">DSM 13031</strain>
    </source>
</reference>
<name>Q0YR17_9CHLB</name>
<dbReference type="RefSeq" id="WP_006366609.1">
    <property type="nucleotide sequence ID" value="NZ_AASE01000013.1"/>
</dbReference>
<gene>
    <name evidence="1" type="ORF">CferDRAFT_0718</name>
</gene>
<evidence type="ECO:0000313" key="1">
    <source>
        <dbReference type="EMBL" id="EAT58773.1"/>
    </source>
</evidence>
<sequence>MPGNPSSADSYACFGRCEKMCEFLRRSIIGSEDGGIIMTLTEAIIKDVQALSESKQAEVLDFVQYLRLKAEKKEIKDWADFSLSAALRGMEEEANPYSLNDIKESFS</sequence>
<dbReference type="EMBL" id="AASE01000013">
    <property type="protein sequence ID" value="EAT58773.1"/>
    <property type="molecule type" value="Genomic_DNA"/>
</dbReference>
<proteinExistence type="predicted"/>
<dbReference type="AlphaFoldDB" id="Q0YR17"/>
<reference evidence="1 2" key="1">
    <citation type="submission" date="2006-07" db="EMBL/GenBank/DDBJ databases">
        <title>Annotation of the draft genome assembly of Chlorobium ferroxidans DSM 13031.</title>
        <authorList>
            <consortium name="US DOE Joint Genome Institute (JGI-ORNL)"/>
            <person name="Larimer F."/>
            <person name="Land M."/>
            <person name="Hauser L."/>
        </authorList>
    </citation>
    <scope>NUCLEOTIDE SEQUENCE [LARGE SCALE GENOMIC DNA]</scope>
    <source>
        <strain evidence="1 2">DSM 13031</strain>
    </source>
</reference>